<sequence>MGQLDKYWNVLLIGLLILWVRLLLRLRSLPAVLATLSSGSAMGTPDEAEIRKLTYYIDRWLRLFPYNQKGNCFPRSLALYRLARRRGYPVRFHCGVRKDLSGLEGHAWLTLESQTFHEPGTLWRDFTVTFSYPPDSGQQSAALGVNIQARNRWSPKANC</sequence>
<organism evidence="3 4">
    <name type="scientific">Candidatus Nitrospira nitrosa</name>
    <dbReference type="NCBI Taxonomy" id="1742972"/>
    <lineage>
        <taxon>Bacteria</taxon>
        <taxon>Pseudomonadati</taxon>
        <taxon>Nitrospirota</taxon>
        <taxon>Nitrospiria</taxon>
        <taxon>Nitrospirales</taxon>
        <taxon>Nitrospiraceae</taxon>
        <taxon>Nitrospira</taxon>
    </lineage>
</organism>
<evidence type="ECO:0000259" key="2">
    <source>
        <dbReference type="Pfam" id="PF13471"/>
    </source>
</evidence>
<evidence type="ECO:0000313" key="4">
    <source>
        <dbReference type="Proteomes" id="UP000199032"/>
    </source>
</evidence>
<accession>A0A0S4LML2</accession>
<gene>
    <name evidence="3" type="ORF">COMA1_40462</name>
</gene>
<dbReference type="InterPro" id="IPR053521">
    <property type="entry name" value="McjB-like"/>
</dbReference>
<dbReference type="InterPro" id="IPR032708">
    <property type="entry name" value="McjB_C"/>
</dbReference>
<dbReference type="Proteomes" id="UP000199032">
    <property type="component" value="Unassembled WGS sequence"/>
</dbReference>
<evidence type="ECO:0000313" key="3">
    <source>
        <dbReference type="EMBL" id="CUS38201.1"/>
    </source>
</evidence>
<proteinExistence type="predicted"/>
<dbReference type="EMBL" id="CZQA01000010">
    <property type="protein sequence ID" value="CUS38201.1"/>
    <property type="molecule type" value="Genomic_DNA"/>
</dbReference>
<keyword evidence="4" id="KW-1185">Reference proteome</keyword>
<evidence type="ECO:0000256" key="1">
    <source>
        <dbReference type="SAM" id="Phobius"/>
    </source>
</evidence>
<keyword evidence="1" id="KW-0812">Transmembrane</keyword>
<dbReference type="RefSeq" id="WP_176698131.1">
    <property type="nucleotide sequence ID" value="NZ_CZQA01000010.1"/>
</dbReference>
<keyword evidence="1" id="KW-0472">Membrane</keyword>
<feature type="domain" description="Microcin J25-processing protein McjB C-terminal" evidence="2">
    <location>
        <begin position="20"/>
        <end position="130"/>
    </location>
</feature>
<name>A0A0S4LML2_9BACT</name>
<feature type="transmembrane region" description="Helical" evidence="1">
    <location>
        <begin position="6"/>
        <end position="24"/>
    </location>
</feature>
<protein>
    <recommendedName>
        <fullName evidence="2">Microcin J25-processing protein McjB C-terminal domain-containing protein</fullName>
    </recommendedName>
</protein>
<dbReference type="STRING" id="1742972.COMA1_40462"/>
<reference evidence="3 4" key="1">
    <citation type="submission" date="2015-10" db="EMBL/GenBank/DDBJ databases">
        <authorList>
            <person name="Gilbert D.G."/>
        </authorList>
    </citation>
    <scope>NUCLEOTIDE SEQUENCE [LARGE SCALE GENOMIC DNA]</scope>
    <source>
        <strain evidence="3">COMA1</strain>
    </source>
</reference>
<dbReference type="NCBIfam" id="NF033537">
    <property type="entry name" value="lasso_biosyn_B2"/>
    <property type="match status" value="1"/>
</dbReference>
<dbReference type="AlphaFoldDB" id="A0A0S4LML2"/>
<dbReference type="Pfam" id="PF13471">
    <property type="entry name" value="Transglut_core3"/>
    <property type="match status" value="1"/>
</dbReference>
<keyword evidence="1" id="KW-1133">Transmembrane helix</keyword>